<protein>
    <submittedName>
        <fullName evidence="2">Uncharacterized protein</fullName>
    </submittedName>
</protein>
<evidence type="ECO:0000313" key="3">
    <source>
        <dbReference type="Proteomes" id="UP001153618"/>
    </source>
</evidence>
<feature type="transmembrane region" description="Helical" evidence="1">
    <location>
        <begin position="267"/>
        <end position="285"/>
    </location>
</feature>
<keyword evidence="3" id="KW-1185">Reference proteome</keyword>
<dbReference type="OrthoDB" id="3559235at2759"/>
<name>A0A9W4MN53_PENOL</name>
<organism evidence="2 3">
    <name type="scientific">Penicillium olsonii</name>
    <dbReference type="NCBI Taxonomy" id="99116"/>
    <lineage>
        <taxon>Eukaryota</taxon>
        <taxon>Fungi</taxon>
        <taxon>Dikarya</taxon>
        <taxon>Ascomycota</taxon>
        <taxon>Pezizomycotina</taxon>
        <taxon>Eurotiomycetes</taxon>
        <taxon>Eurotiomycetidae</taxon>
        <taxon>Eurotiales</taxon>
        <taxon>Aspergillaceae</taxon>
        <taxon>Penicillium</taxon>
    </lineage>
</organism>
<dbReference type="Proteomes" id="UP001153618">
    <property type="component" value="Unassembled WGS sequence"/>
</dbReference>
<gene>
    <name evidence="2" type="ORF">POLS_LOCUS1441</name>
</gene>
<proteinExistence type="predicted"/>
<sequence length="287" mass="31848">MDPLSTTTAILALLETSIGIVSRLRVAYSRQRAQQSVIERHNEELQGIESVMQVVRREECLQTAAVVSELVKIEDLSQELLTLLKRLDPGDKSLPRQIAHQLGSGSKDEADLDNILKRINTAKTNLLVHIQVAGVGLSRDGQNNIVANTAEISKLDQTIKTLLGDEWGLKIASLIQHKPLQGEMVVMDSNELDRIGISTPKGQTTRIIIGNLTQSQALQINGPVGEDEWKSISHLEIRDNQAGLASSQVNYPVSRTVFASLLFDHSIKYILLFVLIYLPFSYFFGKR</sequence>
<keyword evidence="1" id="KW-0812">Transmembrane</keyword>
<accession>A0A9W4MN53</accession>
<keyword evidence="1" id="KW-0472">Membrane</keyword>
<dbReference type="EMBL" id="CAJVOS010000010">
    <property type="protein sequence ID" value="CAG7986092.1"/>
    <property type="molecule type" value="Genomic_DNA"/>
</dbReference>
<dbReference type="AlphaFoldDB" id="A0A9W4MN53"/>
<reference evidence="2" key="1">
    <citation type="submission" date="2021-07" db="EMBL/GenBank/DDBJ databases">
        <authorList>
            <person name="Branca A.L. A."/>
        </authorList>
    </citation>
    <scope>NUCLEOTIDE SEQUENCE</scope>
</reference>
<evidence type="ECO:0000313" key="2">
    <source>
        <dbReference type="EMBL" id="CAG7986092.1"/>
    </source>
</evidence>
<evidence type="ECO:0000256" key="1">
    <source>
        <dbReference type="SAM" id="Phobius"/>
    </source>
</evidence>
<keyword evidence="1" id="KW-1133">Transmembrane helix</keyword>
<comment type="caution">
    <text evidence="2">The sequence shown here is derived from an EMBL/GenBank/DDBJ whole genome shotgun (WGS) entry which is preliminary data.</text>
</comment>